<evidence type="ECO:0000256" key="2">
    <source>
        <dbReference type="ARBA" id="ARBA00009272"/>
    </source>
</evidence>
<comment type="subcellular location">
    <subcellularLocation>
        <location evidence="1 4">Bacterial flagellum basal body</location>
    </subcellularLocation>
</comment>
<keyword evidence="6" id="KW-1185">Reference proteome</keyword>
<evidence type="ECO:0000313" key="5">
    <source>
        <dbReference type="EMBL" id="URI06271.1"/>
    </source>
</evidence>
<keyword evidence="5" id="KW-0966">Cell projection</keyword>
<gene>
    <name evidence="4" type="primary">fliE</name>
    <name evidence="5" type="ORF">MW290_10085</name>
</gene>
<evidence type="ECO:0000256" key="1">
    <source>
        <dbReference type="ARBA" id="ARBA00004117"/>
    </source>
</evidence>
<dbReference type="InterPro" id="IPR001624">
    <property type="entry name" value="FliE"/>
</dbReference>
<dbReference type="PANTHER" id="PTHR34653">
    <property type="match status" value="1"/>
</dbReference>
<dbReference type="EMBL" id="CP097635">
    <property type="protein sequence ID" value="URI06271.1"/>
    <property type="molecule type" value="Genomic_DNA"/>
</dbReference>
<organism evidence="5 6">
    <name type="scientific">Aquincola tertiaricarbonis</name>
    <dbReference type="NCBI Taxonomy" id="391953"/>
    <lineage>
        <taxon>Bacteria</taxon>
        <taxon>Pseudomonadati</taxon>
        <taxon>Pseudomonadota</taxon>
        <taxon>Betaproteobacteria</taxon>
        <taxon>Burkholderiales</taxon>
        <taxon>Sphaerotilaceae</taxon>
        <taxon>Aquincola</taxon>
    </lineage>
</organism>
<dbReference type="PANTHER" id="PTHR34653:SF1">
    <property type="entry name" value="FLAGELLAR HOOK-BASAL BODY COMPLEX PROTEIN FLIE"/>
    <property type="match status" value="1"/>
</dbReference>
<name>A0ABY4RZD2_AQUTE</name>
<evidence type="ECO:0000313" key="6">
    <source>
        <dbReference type="Proteomes" id="UP001056201"/>
    </source>
</evidence>
<accession>A0ABY4RZD2</accession>
<proteinExistence type="inferred from homology"/>
<evidence type="ECO:0000256" key="4">
    <source>
        <dbReference type="HAMAP-Rule" id="MF_00724"/>
    </source>
</evidence>
<dbReference type="Proteomes" id="UP001056201">
    <property type="component" value="Chromosome 1"/>
</dbReference>
<reference evidence="5" key="1">
    <citation type="submission" date="2022-05" db="EMBL/GenBank/DDBJ databases">
        <title>An RpoN-dependent PEP-CTERM gene is involved in floc formation of an Aquincola tertiaricarbonis strain.</title>
        <authorList>
            <person name="Qiu D."/>
            <person name="Xia M."/>
        </authorList>
    </citation>
    <scope>NUCLEOTIDE SEQUENCE</scope>
    <source>
        <strain evidence="5">RN12</strain>
    </source>
</reference>
<keyword evidence="3 4" id="KW-0975">Bacterial flagellum</keyword>
<dbReference type="HAMAP" id="MF_00724">
    <property type="entry name" value="FliE"/>
    <property type="match status" value="1"/>
</dbReference>
<keyword evidence="5" id="KW-0282">Flagellum</keyword>
<evidence type="ECO:0000256" key="3">
    <source>
        <dbReference type="ARBA" id="ARBA00023143"/>
    </source>
</evidence>
<dbReference type="Pfam" id="PF02049">
    <property type="entry name" value="FliE"/>
    <property type="match status" value="1"/>
</dbReference>
<comment type="similarity">
    <text evidence="2 4">Belongs to the FliE family.</text>
</comment>
<protein>
    <recommendedName>
        <fullName evidence="4">Flagellar hook-basal body complex protein FliE</fullName>
    </recommendedName>
</protein>
<keyword evidence="5" id="KW-0969">Cilium</keyword>
<dbReference type="RefSeq" id="WP_250194534.1">
    <property type="nucleotide sequence ID" value="NZ_CP097635.1"/>
</dbReference>
<sequence>MSSALLSIQADLARIAGDVERLTPTAPIQPAATFDDGLGTPSGSQGDGFVAGFKQVLLSVDAKDKAAAEKVADVDAGRSDDLVGAMLSSQQASLSFSMLMQVRNKVAGAFDELIKLQL</sequence>